<dbReference type="Gene3D" id="3.30.450.330">
    <property type="match status" value="1"/>
</dbReference>
<dbReference type="PANTHER" id="PTHR30627:SF1">
    <property type="entry name" value="PEPTIDOGLYCAN D,D-TRANSPEPTIDASE FTSI"/>
    <property type="match status" value="1"/>
</dbReference>
<gene>
    <name evidence="8" type="ORF">AVDCRST_MAG48-1465</name>
</gene>
<keyword evidence="8" id="KW-0808">Transferase</keyword>
<dbReference type="Pfam" id="PF03717">
    <property type="entry name" value="PBP_dimer"/>
    <property type="match status" value="1"/>
</dbReference>
<dbReference type="Pfam" id="PF00905">
    <property type="entry name" value="Transpeptidase"/>
    <property type="match status" value="1"/>
</dbReference>
<dbReference type="EMBL" id="CADCTS010000212">
    <property type="protein sequence ID" value="CAA9302743.1"/>
    <property type="molecule type" value="Genomic_DNA"/>
</dbReference>
<dbReference type="InterPro" id="IPR050515">
    <property type="entry name" value="Beta-lactam/transpept"/>
</dbReference>
<evidence type="ECO:0000256" key="2">
    <source>
        <dbReference type="ARBA" id="ARBA00007171"/>
    </source>
</evidence>
<dbReference type="GO" id="GO:0071555">
    <property type="term" value="P:cell wall organization"/>
    <property type="evidence" value="ECO:0007669"/>
    <property type="project" value="TreeGrafter"/>
</dbReference>
<dbReference type="InterPro" id="IPR036138">
    <property type="entry name" value="PBP_dimer_sf"/>
</dbReference>
<protein>
    <submittedName>
        <fullName evidence="8">Cell division protein FtsI [Peptidoglycan synthetase]</fullName>
        <ecNumber evidence="8">2.4.1.129</ecNumber>
    </submittedName>
</protein>
<dbReference type="PANTHER" id="PTHR30627">
    <property type="entry name" value="PEPTIDOGLYCAN D,D-TRANSPEPTIDASE"/>
    <property type="match status" value="1"/>
</dbReference>
<dbReference type="AlphaFoldDB" id="A0A6J4KDH8"/>
<evidence type="ECO:0000256" key="1">
    <source>
        <dbReference type="ARBA" id="ARBA00004370"/>
    </source>
</evidence>
<evidence type="ECO:0000259" key="7">
    <source>
        <dbReference type="Pfam" id="PF03717"/>
    </source>
</evidence>
<comment type="subcellular location">
    <subcellularLocation>
        <location evidence="1">Membrane</location>
    </subcellularLocation>
</comment>
<keyword evidence="3 5" id="KW-0472">Membrane</keyword>
<evidence type="ECO:0000256" key="5">
    <source>
        <dbReference type="SAM" id="Phobius"/>
    </source>
</evidence>
<dbReference type="Gene3D" id="3.90.1310.10">
    <property type="entry name" value="Penicillin-binding protein 2a (Domain 2)"/>
    <property type="match status" value="1"/>
</dbReference>
<keyword evidence="5" id="KW-1133">Transmembrane helix</keyword>
<feature type="transmembrane region" description="Helical" evidence="5">
    <location>
        <begin position="29"/>
        <end position="49"/>
    </location>
</feature>
<dbReference type="EC" id="2.4.1.129" evidence="8"/>
<keyword evidence="8" id="KW-0131">Cell cycle</keyword>
<dbReference type="GO" id="GO:0051301">
    <property type="term" value="P:cell division"/>
    <property type="evidence" value="ECO:0007669"/>
    <property type="project" value="UniProtKB-KW"/>
</dbReference>
<dbReference type="InterPro" id="IPR001460">
    <property type="entry name" value="PCN-bd_Tpept"/>
</dbReference>
<keyword evidence="8" id="KW-0132">Cell division</keyword>
<reference evidence="8" key="1">
    <citation type="submission" date="2020-02" db="EMBL/GenBank/DDBJ databases">
        <authorList>
            <person name="Meier V. D."/>
        </authorList>
    </citation>
    <scope>NUCLEOTIDE SEQUENCE</scope>
    <source>
        <strain evidence="8">AVDCRST_MAG48</strain>
    </source>
</reference>
<dbReference type="GO" id="GO:0016757">
    <property type="term" value="F:glycosyltransferase activity"/>
    <property type="evidence" value="ECO:0007669"/>
    <property type="project" value="UniProtKB-KW"/>
</dbReference>
<evidence type="ECO:0000256" key="4">
    <source>
        <dbReference type="SAM" id="MobiDB-lite"/>
    </source>
</evidence>
<feature type="domain" description="Penicillin-binding protein transpeptidase" evidence="6">
    <location>
        <begin position="286"/>
        <end position="591"/>
    </location>
</feature>
<dbReference type="GO" id="GO:0008658">
    <property type="term" value="F:penicillin binding"/>
    <property type="evidence" value="ECO:0007669"/>
    <property type="project" value="InterPro"/>
</dbReference>
<evidence type="ECO:0000313" key="8">
    <source>
        <dbReference type="EMBL" id="CAA9302743.1"/>
    </source>
</evidence>
<keyword evidence="8" id="KW-0328">Glycosyltransferase</keyword>
<accession>A0A6J4KDH8</accession>
<keyword evidence="5" id="KW-0812">Transmembrane</keyword>
<comment type="similarity">
    <text evidence="2">Belongs to the transpeptidase family.</text>
</comment>
<organism evidence="8">
    <name type="scientific">uncultured Friedmanniella sp</name>
    <dbReference type="NCBI Taxonomy" id="335381"/>
    <lineage>
        <taxon>Bacteria</taxon>
        <taxon>Bacillati</taxon>
        <taxon>Actinomycetota</taxon>
        <taxon>Actinomycetes</taxon>
        <taxon>Propionibacteriales</taxon>
        <taxon>Nocardioidaceae</taxon>
        <taxon>Friedmanniella</taxon>
        <taxon>environmental samples</taxon>
    </lineage>
</organism>
<dbReference type="Gene3D" id="1.10.150.770">
    <property type="match status" value="1"/>
</dbReference>
<dbReference type="SUPFAM" id="SSF56601">
    <property type="entry name" value="beta-lactamase/transpeptidase-like"/>
    <property type="match status" value="1"/>
</dbReference>
<dbReference type="Gene3D" id="3.40.710.10">
    <property type="entry name" value="DD-peptidase/beta-lactamase superfamily"/>
    <property type="match status" value="1"/>
</dbReference>
<feature type="non-terminal residue" evidence="8">
    <location>
        <position position="1"/>
    </location>
</feature>
<dbReference type="InterPro" id="IPR005311">
    <property type="entry name" value="PBP_dimer"/>
</dbReference>
<feature type="domain" description="Penicillin-binding protein dimerisation" evidence="7">
    <location>
        <begin position="72"/>
        <end position="244"/>
    </location>
</feature>
<dbReference type="InterPro" id="IPR012338">
    <property type="entry name" value="Beta-lactam/transpept-like"/>
</dbReference>
<dbReference type="GO" id="GO:0005886">
    <property type="term" value="C:plasma membrane"/>
    <property type="evidence" value="ECO:0007669"/>
    <property type="project" value="TreeGrafter"/>
</dbReference>
<proteinExistence type="inferred from homology"/>
<feature type="region of interest" description="Disordered" evidence="4">
    <location>
        <begin position="232"/>
        <end position="255"/>
    </location>
</feature>
<sequence>PPSARQAAARNAGRPVSRSVELGRPGTRLGGGLIAVLVLLTLIGGRLVYLQGFQAEAYADEAQQQRLRTVTLTAPRGSVTDRSGQALALSVDARAVYGEPRQIAKAVCADEDTPCSPATIAAALAPVLDLPASELREKLTRPAGEGKACSSATVTGCTAFVYLARGLDPEVSNQVQALRLVGIGTLAEPKRVRPDGGLAANLLGFTNVDGAGAAGVELGWNNVLAGVDGKSTDEVDSSGRVIPTGRTQRVEPSPGRDVQLTIDRDLQWYAQEVLTRRVAEADAESGSAVVMDVQTGEVLALATAPSFDANDPGASPPELRGNPAISDVFEPGSVGKAITAAAVLEHGVATPDTVYTVPDRFVSRGEDFRDSSPHKTERMTYTGVLVESSNVGTIMAAEGLKDGQLHEMLTRFGMGQKTGLGLPGESGGVLRTPDSWAGSDYGTHPIGQGYSVNGVQMASVYATIANDGVRISPSIVRATADRDGAVVMEPPRETRRVVAPEVAAQLRTMLEGVTNDGGTAQLAAIPGYRVAGKTGTAQRVVNGRYDGSYTASFVGFAPADAPRLAISVSLQDPKNGYYGGAIAAPVFRDIMSFALRSMQVLPTGTPPPVLRLRE</sequence>
<evidence type="ECO:0000259" key="6">
    <source>
        <dbReference type="Pfam" id="PF00905"/>
    </source>
</evidence>
<name>A0A6J4KDH8_9ACTN</name>
<evidence type="ECO:0000256" key="3">
    <source>
        <dbReference type="ARBA" id="ARBA00023136"/>
    </source>
</evidence>
<dbReference type="SUPFAM" id="SSF56519">
    <property type="entry name" value="Penicillin binding protein dimerisation domain"/>
    <property type="match status" value="1"/>
</dbReference>